<dbReference type="AlphaFoldDB" id="A0A2U3QI66"/>
<name>A0A2U3QI66_9BACT</name>
<dbReference type="EMBL" id="OUUY01000089">
    <property type="protein sequence ID" value="SPQ01101.1"/>
    <property type="molecule type" value="Genomic_DNA"/>
</dbReference>
<organism evidence="1 2">
    <name type="scientific">Candidatus Sulfobium mesophilum</name>
    <dbReference type="NCBI Taxonomy" id="2016548"/>
    <lineage>
        <taxon>Bacteria</taxon>
        <taxon>Pseudomonadati</taxon>
        <taxon>Nitrospirota</taxon>
        <taxon>Nitrospiria</taxon>
        <taxon>Nitrospirales</taxon>
        <taxon>Nitrospiraceae</taxon>
        <taxon>Candidatus Sulfobium</taxon>
    </lineage>
</organism>
<proteinExistence type="predicted"/>
<keyword evidence="2" id="KW-1185">Reference proteome</keyword>
<reference evidence="2" key="1">
    <citation type="submission" date="2018-03" db="EMBL/GenBank/DDBJ databases">
        <authorList>
            <person name="Zecchin S."/>
        </authorList>
    </citation>
    <scope>NUCLEOTIDE SEQUENCE [LARGE SCALE GENOMIC DNA]</scope>
</reference>
<evidence type="ECO:0000313" key="1">
    <source>
        <dbReference type="EMBL" id="SPQ01101.1"/>
    </source>
</evidence>
<accession>A0A2U3QI66</accession>
<gene>
    <name evidence="1" type="ORF">NBG4_420025</name>
</gene>
<dbReference type="Proteomes" id="UP000245125">
    <property type="component" value="Unassembled WGS sequence"/>
</dbReference>
<protein>
    <submittedName>
        <fullName evidence="1">Uncharacterized protein</fullName>
    </submittedName>
</protein>
<sequence length="42" mass="4453">MAEYLAEQDHPPCPSVALDDHFLVKNGATTNDELKAALAAGK</sequence>
<evidence type="ECO:0000313" key="2">
    <source>
        <dbReference type="Proteomes" id="UP000245125"/>
    </source>
</evidence>